<keyword evidence="3" id="KW-1185">Reference proteome</keyword>
<dbReference type="EMBL" id="CM035442">
    <property type="protein sequence ID" value="KAH7279926.1"/>
    <property type="molecule type" value="Genomic_DNA"/>
</dbReference>
<organism evidence="2 3">
    <name type="scientific">Ceratopteris richardii</name>
    <name type="common">Triangle waterfern</name>
    <dbReference type="NCBI Taxonomy" id="49495"/>
    <lineage>
        <taxon>Eukaryota</taxon>
        <taxon>Viridiplantae</taxon>
        <taxon>Streptophyta</taxon>
        <taxon>Embryophyta</taxon>
        <taxon>Tracheophyta</taxon>
        <taxon>Polypodiopsida</taxon>
        <taxon>Polypodiidae</taxon>
        <taxon>Polypodiales</taxon>
        <taxon>Pteridineae</taxon>
        <taxon>Pteridaceae</taxon>
        <taxon>Parkerioideae</taxon>
        <taxon>Ceratopteris</taxon>
    </lineage>
</organism>
<accession>A0A8T2Q8D1</accession>
<reference evidence="2" key="1">
    <citation type="submission" date="2021-08" db="EMBL/GenBank/DDBJ databases">
        <title>WGS assembly of Ceratopteris richardii.</title>
        <authorList>
            <person name="Marchant D.B."/>
            <person name="Chen G."/>
            <person name="Jenkins J."/>
            <person name="Shu S."/>
            <person name="Leebens-Mack J."/>
            <person name="Grimwood J."/>
            <person name="Schmutz J."/>
            <person name="Soltis P."/>
            <person name="Soltis D."/>
            <person name="Chen Z.-H."/>
        </authorList>
    </citation>
    <scope>NUCLEOTIDE SEQUENCE</scope>
    <source>
        <strain evidence="2">Whitten #5841</strain>
        <tissue evidence="2">Leaf</tissue>
    </source>
</reference>
<proteinExistence type="predicted"/>
<dbReference type="AlphaFoldDB" id="A0A8T2Q8D1"/>
<comment type="caution">
    <text evidence="2">The sequence shown here is derived from an EMBL/GenBank/DDBJ whole genome shotgun (WGS) entry which is preliminary data.</text>
</comment>
<dbReference type="Proteomes" id="UP000825935">
    <property type="component" value="Chromosome 37"/>
</dbReference>
<name>A0A8T2Q8D1_CERRI</name>
<evidence type="ECO:0000256" key="1">
    <source>
        <dbReference type="SAM" id="MobiDB-lite"/>
    </source>
</evidence>
<feature type="region of interest" description="Disordered" evidence="1">
    <location>
        <begin position="1"/>
        <end position="26"/>
    </location>
</feature>
<evidence type="ECO:0000313" key="2">
    <source>
        <dbReference type="EMBL" id="KAH7279926.1"/>
    </source>
</evidence>
<sequence>MLHMAKGARTDPPSSPIGSPRLRRQHSLASRCCDTLRSYHRHYYFTRLPSSPPSQDLTRSLSLRHRQEQRHQKQIPAGHEVWKFPGIRSSRKSMPAQDVVEGVVSENTICSKPGRWRHFLRKLKEETKRMNCSKPSPAGLRYDALSYAMNFDDGTYQEQEH</sequence>
<evidence type="ECO:0000313" key="3">
    <source>
        <dbReference type="Proteomes" id="UP000825935"/>
    </source>
</evidence>
<dbReference type="OrthoDB" id="1723198at2759"/>
<gene>
    <name evidence="2" type="ORF">KP509_37G044000</name>
</gene>
<protein>
    <submittedName>
        <fullName evidence="2">Uncharacterized protein</fullName>
    </submittedName>
</protein>